<organism evidence="2 3">
    <name type="scientific">Xylanibacter rodentium</name>
    <dbReference type="NCBI Taxonomy" id="2736289"/>
    <lineage>
        <taxon>Bacteria</taxon>
        <taxon>Pseudomonadati</taxon>
        <taxon>Bacteroidota</taxon>
        <taxon>Bacteroidia</taxon>
        <taxon>Bacteroidales</taxon>
        <taxon>Prevotellaceae</taxon>
        <taxon>Xylanibacter</taxon>
    </lineage>
</organism>
<dbReference type="Proteomes" id="UP001193734">
    <property type="component" value="Unassembled WGS sequence"/>
</dbReference>
<accession>A0ABX2AYP3</accession>
<evidence type="ECO:0000313" key="2">
    <source>
        <dbReference type="EMBL" id="NPE14780.1"/>
    </source>
</evidence>
<reference evidence="2 3" key="1">
    <citation type="submission" date="2020-05" db="EMBL/GenBank/DDBJ databases">
        <title>Distinct polysaccharide utilization as determinants for interspecies competition between intestinal Prevotella spp.</title>
        <authorList>
            <person name="Galvez E.J.C."/>
            <person name="Iljazovic A."/>
            <person name="Strowig T."/>
        </authorList>
    </citation>
    <scope>NUCLEOTIDE SEQUENCE [LARGE SCALE GENOMIC DNA]</scope>
    <source>
        <strain evidence="2 3">PROD</strain>
    </source>
</reference>
<feature type="chain" id="PRO_5047544423" description="Outer membrane protein beta-barrel domain-containing protein" evidence="1">
    <location>
        <begin position="19"/>
        <end position="214"/>
    </location>
</feature>
<keyword evidence="1" id="KW-0732">Signal</keyword>
<evidence type="ECO:0008006" key="4">
    <source>
        <dbReference type="Google" id="ProtNLM"/>
    </source>
</evidence>
<evidence type="ECO:0000256" key="1">
    <source>
        <dbReference type="SAM" id="SignalP"/>
    </source>
</evidence>
<feature type="signal peptide" evidence="1">
    <location>
        <begin position="1"/>
        <end position="18"/>
    </location>
</feature>
<keyword evidence="3" id="KW-1185">Reference proteome</keyword>
<evidence type="ECO:0000313" key="3">
    <source>
        <dbReference type="Proteomes" id="UP001193734"/>
    </source>
</evidence>
<gene>
    <name evidence="2" type="ORF">HPS55_10685</name>
</gene>
<sequence length="214" mass="23320">MKKLLLFCCMLLATSAFSQSGKVKKEKTVKQGIVVKGGMASYSIDGWDCDAGFTGEVYWSLSGLLKPKNTESHWAFETGLGIDFSKSKAVYSGRKRGIDEDIFCIGLFTIPCNAKYILNPLSTRGKWIVKAGIDFCPLEIGVPQEKEGKAISSYYHLESTVGMKIGIDGGLGYEGKHWGLYAGGFGGMMTPWSSEASSTSVTMAGFYASLHYFF</sequence>
<dbReference type="RefSeq" id="WP_172177235.1">
    <property type="nucleotide sequence ID" value="NZ_CASGIA010000012.1"/>
</dbReference>
<proteinExistence type="predicted"/>
<comment type="caution">
    <text evidence="2">The sequence shown here is derived from an EMBL/GenBank/DDBJ whole genome shotgun (WGS) entry which is preliminary data.</text>
</comment>
<dbReference type="EMBL" id="JABKKE010000018">
    <property type="protein sequence ID" value="NPE14780.1"/>
    <property type="molecule type" value="Genomic_DNA"/>
</dbReference>
<name>A0ABX2AYP3_9BACT</name>
<protein>
    <recommendedName>
        <fullName evidence="4">Outer membrane protein beta-barrel domain-containing protein</fullName>
    </recommendedName>
</protein>
<dbReference type="GeneID" id="82158230"/>